<reference evidence="1 2" key="1">
    <citation type="submission" date="2014-04" db="EMBL/GenBank/DDBJ databases">
        <authorList>
            <consortium name="DOE Joint Genome Institute"/>
            <person name="Kuo A."/>
            <person name="Gay G."/>
            <person name="Dore J."/>
            <person name="Kohler A."/>
            <person name="Nagy L.G."/>
            <person name="Floudas D."/>
            <person name="Copeland A."/>
            <person name="Barry K.W."/>
            <person name="Cichocki N."/>
            <person name="Veneault-Fourrey C."/>
            <person name="LaButti K."/>
            <person name="Lindquist E.A."/>
            <person name="Lipzen A."/>
            <person name="Lundell T."/>
            <person name="Morin E."/>
            <person name="Murat C."/>
            <person name="Sun H."/>
            <person name="Tunlid A."/>
            <person name="Henrissat B."/>
            <person name="Grigoriev I.V."/>
            <person name="Hibbett D.S."/>
            <person name="Martin F."/>
            <person name="Nordberg H.P."/>
            <person name="Cantor M.N."/>
            <person name="Hua S.X."/>
        </authorList>
    </citation>
    <scope>NUCLEOTIDE SEQUENCE [LARGE SCALE GENOMIC DNA]</scope>
    <source>
        <strain evidence="2">h7</strain>
    </source>
</reference>
<proteinExistence type="predicted"/>
<dbReference type="AlphaFoldDB" id="A0A0C3C625"/>
<name>A0A0C3C625_HEBCY</name>
<keyword evidence="2" id="KW-1185">Reference proteome</keyword>
<sequence>MIKAYGRLRLKLGGRNIYSASNEFLLRCSNVHDGSCNGVTVAFGPHRAMTV</sequence>
<organism evidence="1 2">
    <name type="scientific">Hebeloma cylindrosporum</name>
    <dbReference type="NCBI Taxonomy" id="76867"/>
    <lineage>
        <taxon>Eukaryota</taxon>
        <taxon>Fungi</taxon>
        <taxon>Dikarya</taxon>
        <taxon>Basidiomycota</taxon>
        <taxon>Agaricomycotina</taxon>
        <taxon>Agaricomycetes</taxon>
        <taxon>Agaricomycetidae</taxon>
        <taxon>Agaricales</taxon>
        <taxon>Agaricineae</taxon>
        <taxon>Hymenogastraceae</taxon>
        <taxon>Hebeloma</taxon>
    </lineage>
</organism>
<dbReference type="EMBL" id="KN831785">
    <property type="protein sequence ID" value="KIM39684.1"/>
    <property type="molecule type" value="Genomic_DNA"/>
</dbReference>
<evidence type="ECO:0000313" key="2">
    <source>
        <dbReference type="Proteomes" id="UP000053424"/>
    </source>
</evidence>
<gene>
    <name evidence="1" type="ORF">M413DRAFT_195039</name>
</gene>
<protein>
    <submittedName>
        <fullName evidence="1">Uncharacterized protein</fullName>
    </submittedName>
</protein>
<dbReference type="HOGENOM" id="CLU_3106601_0_0_1"/>
<reference evidence="2" key="2">
    <citation type="submission" date="2015-01" db="EMBL/GenBank/DDBJ databases">
        <title>Evolutionary Origins and Diversification of the Mycorrhizal Mutualists.</title>
        <authorList>
            <consortium name="DOE Joint Genome Institute"/>
            <consortium name="Mycorrhizal Genomics Consortium"/>
            <person name="Kohler A."/>
            <person name="Kuo A."/>
            <person name="Nagy L.G."/>
            <person name="Floudas D."/>
            <person name="Copeland A."/>
            <person name="Barry K.W."/>
            <person name="Cichocki N."/>
            <person name="Veneault-Fourrey C."/>
            <person name="LaButti K."/>
            <person name="Lindquist E.A."/>
            <person name="Lipzen A."/>
            <person name="Lundell T."/>
            <person name="Morin E."/>
            <person name="Murat C."/>
            <person name="Riley R."/>
            <person name="Ohm R."/>
            <person name="Sun H."/>
            <person name="Tunlid A."/>
            <person name="Henrissat B."/>
            <person name="Grigoriev I.V."/>
            <person name="Hibbett D.S."/>
            <person name="Martin F."/>
        </authorList>
    </citation>
    <scope>NUCLEOTIDE SEQUENCE [LARGE SCALE GENOMIC DNA]</scope>
    <source>
        <strain evidence="2">h7</strain>
    </source>
</reference>
<evidence type="ECO:0000313" key="1">
    <source>
        <dbReference type="EMBL" id="KIM39684.1"/>
    </source>
</evidence>
<dbReference type="Proteomes" id="UP000053424">
    <property type="component" value="Unassembled WGS sequence"/>
</dbReference>
<accession>A0A0C3C625</accession>